<evidence type="ECO:0000256" key="1">
    <source>
        <dbReference type="ARBA" id="ARBA00022676"/>
    </source>
</evidence>
<dbReference type="GO" id="GO:0005829">
    <property type="term" value="C:cytosol"/>
    <property type="evidence" value="ECO:0007669"/>
    <property type="project" value="TreeGrafter"/>
</dbReference>
<organism evidence="3 4">
    <name type="scientific">Marinomonas fungiae</name>
    <dbReference type="NCBI Taxonomy" id="1137284"/>
    <lineage>
        <taxon>Bacteria</taxon>
        <taxon>Pseudomonadati</taxon>
        <taxon>Pseudomonadota</taxon>
        <taxon>Gammaproteobacteria</taxon>
        <taxon>Oceanospirillales</taxon>
        <taxon>Oceanospirillaceae</taxon>
        <taxon>Marinomonas</taxon>
    </lineage>
</organism>
<evidence type="ECO:0000313" key="4">
    <source>
        <dbReference type="Proteomes" id="UP000182769"/>
    </source>
</evidence>
<name>A0A0K6IMW0_9GAMM</name>
<dbReference type="PANTHER" id="PTHR30160:SF19">
    <property type="entry name" value="LIPOPOLYSACCHARIDE HEPTOSYLTRANSFERASE 1"/>
    <property type="match status" value="1"/>
</dbReference>
<evidence type="ECO:0000313" key="3">
    <source>
        <dbReference type="EMBL" id="CUB04436.1"/>
    </source>
</evidence>
<keyword evidence="4" id="KW-1185">Reference proteome</keyword>
<dbReference type="GO" id="GO:0008713">
    <property type="term" value="F:ADP-heptose-lipopolysaccharide heptosyltransferase activity"/>
    <property type="evidence" value="ECO:0007669"/>
    <property type="project" value="TreeGrafter"/>
</dbReference>
<sequence>MTRLPPDRLKHLWFERGAYANKKARQFLREEFDPKAVKKITVIRHAALGDQVILRPFLIEARKFFPNAHITLAAVSNYQYGMPTDLVDDVSIMPGSDMRKTTGTKDKIACIKALGEQDIMFDLASTNRSHWMMALGKAKLKIGFPYGAVLKRLLYDIAVFRSDLQPEVEVMLDMLRILGHTPPMRLDFAYPDHQDVCAKEKPFILYFNGASMKDKILSKEQMRELVEKSMAALPGYQHVYLEGKNDFEKGEFLRDLEAKENFSIQACLPLDELVMKVAQASLLVAPDTGVRNIAISTHTPTVGIFYFTVPYRYTPLYEPHHIVMRSDASVPSSDEIVASVVQALQS</sequence>
<keyword evidence="1" id="KW-0328">Glycosyltransferase</keyword>
<dbReference type="GO" id="GO:0009244">
    <property type="term" value="P:lipopolysaccharide core region biosynthetic process"/>
    <property type="evidence" value="ECO:0007669"/>
    <property type="project" value="TreeGrafter"/>
</dbReference>
<dbReference type="AlphaFoldDB" id="A0A0K6IMW0"/>
<dbReference type="Proteomes" id="UP000182769">
    <property type="component" value="Unassembled WGS sequence"/>
</dbReference>
<dbReference type="STRING" id="1137284.GCA_001418205_02306"/>
<dbReference type="InterPro" id="IPR051199">
    <property type="entry name" value="LPS_LOS_Heptosyltrfase"/>
</dbReference>
<reference evidence="4" key="1">
    <citation type="submission" date="2015-08" db="EMBL/GenBank/DDBJ databases">
        <authorList>
            <person name="Varghese N."/>
        </authorList>
    </citation>
    <scope>NUCLEOTIDE SEQUENCE [LARGE SCALE GENOMIC DNA]</scope>
    <source>
        <strain evidence="4">JCM 18476</strain>
    </source>
</reference>
<dbReference type="PANTHER" id="PTHR30160">
    <property type="entry name" value="TETRAACYLDISACCHARIDE 4'-KINASE-RELATED"/>
    <property type="match status" value="1"/>
</dbReference>
<evidence type="ECO:0000256" key="2">
    <source>
        <dbReference type="ARBA" id="ARBA00022679"/>
    </source>
</evidence>
<dbReference type="CDD" id="cd03789">
    <property type="entry name" value="GT9_LPS_heptosyltransferase"/>
    <property type="match status" value="1"/>
</dbReference>
<accession>A0A0K6IMW0</accession>
<dbReference type="Gene3D" id="3.40.50.2000">
    <property type="entry name" value="Glycogen Phosphorylase B"/>
    <property type="match status" value="2"/>
</dbReference>
<dbReference type="EMBL" id="CYHG01000007">
    <property type="protein sequence ID" value="CUB04436.1"/>
    <property type="molecule type" value="Genomic_DNA"/>
</dbReference>
<dbReference type="Pfam" id="PF01075">
    <property type="entry name" value="Glyco_transf_9"/>
    <property type="match status" value="1"/>
</dbReference>
<protein>
    <submittedName>
        <fullName evidence="3">ADP-heptose:LPS heptosyltransferase</fullName>
    </submittedName>
</protein>
<gene>
    <name evidence="3" type="ORF">Ga0061065_1078</name>
</gene>
<keyword evidence="2 3" id="KW-0808">Transferase</keyword>
<proteinExistence type="predicted"/>
<dbReference type="SUPFAM" id="SSF53756">
    <property type="entry name" value="UDP-Glycosyltransferase/glycogen phosphorylase"/>
    <property type="match status" value="1"/>
</dbReference>
<dbReference type="RefSeq" id="WP_055463388.1">
    <property type="nucleotide sequence ID" value="NZ_CYHG01000007.1"/>
</dbReference>
<dbReference type="InterPro" id="IPR002201">
    <property type="entry name" value="Glyco_trans_9"/>
</dbReference>